<dbReference type="PANTHER" id="PTHR42070">
    <property type="entry name" value="FILAMENT ASSOCIATED PROTEIN, PUTATIVE (AFU_ORTHOLOGUE AFUA_8G06630)-RELATED"/>
    <property type="match status" value="1"/>
</dbReference>
<dbReference type="AlphaFoldDB" id="A0AAX4IJ87"/>
<keyword evidence="3" id="KW-1185">Reference proteome</keyword>
<gene>
    <name evidence="2" type="ORF">CDEST_08510</name>
</gene>
<dbReference type="CDD" id="cd14688">
    <property type="entry name" value="bZIP_YAP"/>
    <property type="match status" value="1"/>
</dbReference>
<dbReference type="PANTHER" id="PTHR42070:SF1">
    <property type="entry name" value="FILAMENT ASSOCIATED PROTEIN, PUTATIVE (AFU_ORTHOLOGUE AFUA_8G06630)-RELATED"/>
    <property type="match status" value="1"/>
</dbReference>
<proteinExistence type="predicted"/>
<dbReference type="RefSeq" id="XP_062780720.1">
    <property type="nucleotide sequence ID" value="XM_062924669.1"/>
</dbReference>
<feature type="region of interest" description="Disordered" evidence="1">
    <location>
        <begin position="1"/>
        <end position="22"/>
    </location>
</feature>
<dbReference type="KEGG" id="cdet:87945013"/>
<reference evidence="3" key="1">
    <citation type="journal article" date="2023" name="bioRxiv">
        <title>Complete genome of the Medicago anthracnose fungus, Colletotrichum destructivum, reveals a mini-chromosome-like region within a core chromosome.</title>
        <authorList>
            <person name="Lapalu N."/>
            <person name="Simon A."/>
            <person name="Lu A."/>
            <person name="Plaumann P.-L."/>
            <person name="Amselem J."/>
            <person name="Pigne S."/>
            <person name="Auger A."/>
            <person name="Koch C."/>
            <person name="Dallery J.-F."/>
            <person name="O'Connell R.J."/>
        </authorList>
    </citation>
    <scope>NUCLEOTIDE SEQUENCE [LARGE SCALE GENOMIC DNA]</scope>
    <source>
        <strain evidence="3">CBS 520.97</strain>
    </source>
</reference>
<organism evidence="2 3">
    <name type="scientific">Colletotrichum destructivum</name>
    <dbReference type="NCBI Taxonomy" id="34406"/>
    <lineage>
        <taxon>Eukaryota</taxon>
        <taxon>Fungi</taxon>
        <taxon>Dikarya</taxon>
        <taxon>Ascomycota</taxon>
        <taxon>Pezizomycotina</taxon>
        <taxon>Sordariomycetes</taxon>
        <taxon>Hypocreomycetidae</taxon>
        <taxon>Glomerellales</taxon>
        <taxon>Glomerellaceae</taxon>
        <taxon>Colletotrichum</taxon>
        <taxon>Colletotrichum destructivum species complex</taxon>
    </lineage>
</organism>
<evidence type="ECO:0000256" key="1">
    <source>
        <dbReference type="SAM" id="MobiDB-lite"/>
    </source>
</evidence>
<feature type="compositionally biased region" description="Basic and acidic residues" evidence="1">
    <location>
        <begin position="1"/>
        <end position="15"/>
    </location>
</feature>
<evidence type="ECO:0000313" key="3">
    <source>
        <dbReference type="Proteomes" id="UP001322277"/>
    </source>
</evidence>
<protein>
    <recommendedName>
        <fullName evidence="4">BZIP domain-containing protein</fullName>
    </recommendedName>
</protein>
<evidence type="ECO:0000313" key="2">
    <source>
        <dbReference type="EMBL" id="WQF83496.1"/>
    </source>
</evidence>
<dbReference type="EMBL" id="CP137309">
    <property type="protein sequence ID" value="WQF83496.1"/>
    <property type="molecule type" value="Genomic_DNA"/>
</dbReference>
<dbReference type="Proteomes" id="UP001322277">
    <property type="component" value="Chromosome 5"/>
</dbReference>
<evidence type="ECO:0008006" key="4">
    <source>
        <dbReference type="Google" id="ProtNLM"/>
    </source>
</evidence>
<sequence length="326" mass="36249">MEAEKERSRIRDNQRRSRARKKEYVLEIEQKLRQCHSKGVEASAEVQQAARHVANENHKLRQLLHTLGLVDEQIEQYIQAGTLNSLAVANQPVLHESSSVQQGQAAATLERLLAPRRPPCLQEHELFAPANQPTTPNRNSMYQASEDSSIEDYETPEDGIQQICGLVSTSSSNLNPRPTSYPRPETLPSNGYGGHRSSQESIEWANANHGQEVNDIPLNPPRYGTNQTFAYRSFFPAANPPTAPLPLACCGPPTTSYAVYHTSHHQSPVFFASQLESIVKNNPGPFPIADTKSSAEERAPQQAVVDPYAWVPTASFHRTDLDRRLG</sequence>
<dbReference type="GeneID" id="87945013"/>
<name>A0AAX4IJ87_9PEZI</name>
<accession>A0AAX4IJ87</accession>